<feature type="domain" description="MPN" evidence="4">
    <location>
        <begin position="34"/>
        <end position="171"/>
    </location>
</feature>
<dbReference type="Pfam" id="PF01398">
    <property type="entry name" value="JAB"/>
    <property type="match status" value="1"/>
</dbReference>
<protein>
    <submittedName>
        <fullName evidence="5">Eukaryotic translation initiation factor 3 subunit H</fullName>
    </submittedName>
</protein>
<gene>
    <name evidence="5" type="primary">TIF3H1</name>
    <name evidence="5" type="ORF">HK103_004857</name>
</gene>
<dbReference type="AlphaFoldDB" id="A0AAD5UFY6"/>
<keyword evidence="2 5" id="KW-0396">Initiation factor</keyword>
<dbReference type="InterPro" id="IPR045810">
    <property type="entry name" value="eIF3h_C"/>
</dbReference>
<proteinExistence type="predicted"/>
<name>A0AAD5UFY6_9FUNG</name>
<keyword evidence="6" id="KW-1185">Reference proteome</keyword>
<dbReference type="InterPro" id="IPR027524">
    <property type="entry name" value="eIF3h"/>
</dbReference>
<accession>A0AAD5UFY6</accession>
<dbReference type="PROSITE" id="PS50249">
    <property type="entry name" value="MPN"/>
    <property type="match status" value="1"/>
</dbReference>
<dbReference type="Proteomes" id="UP001210925">
    <property type="component" value="Unassembled WGS sequence"/>
</dbReference>
<dbReference type="Gene3D" id="3.40.140.10">
    <property type="entry name" value="Cytidine Deaminase, domain 2"/>
    <property type="match status" value="1"/>
</dbReference>
<dbReference type="InterPro" id="IPR037518">
    <property type="entry name" value="MPN"/>
</dbReference>
<dbReference type="GO" id="GO:0003743">
    <property type="term" value="F:translation initiation factor activity"/>
    <property type="evidence" value="ECO:0007669"/>
    <property type="project" value="UniProtKB-KW"/>
</dbReference>
<dbReference type="PANTHER" id="PTHR10410">
    <property type="entry name" value="EUKARYOTIC TRANSLATION INITIATION FACTOR 3 -RELATED"/>
    <property type="match status" value="1"/>
</dbReference>
<dbReference type="SMART" id="SM00232">
    <property type="entry name" value="JAB_MPN"/>
    <property type="match status" value="1"/>
</dbReference>
<dbReference type="EMBL" id="JADGKB010000041">
    <property type="protein sequence ID" value="KAJ3257159.1"/>
    <property type="molecule type" value="Genomic_DNA"/>
</dbReference>
<keyword evidence="3" id="KW-0648">Protein biosynthesis</keyword>
<reference evidence="5" key="1">
    <citation type="submission" date="2020-05" db="EMBL/GenBank/DDBJ databases">
        <title>Phylogenomic resolution of chytrid fungi.</title>
        <authorList>
            <person name="Stajich J.E."/>
            <person name="Amses K."/>
            <person name="Simmons R."/>
            <person name="Seto K."/>
            <person name="Myers J."/>
            <person name="Bonds A."/>
            <person name="Quandt C.A."/>
            <person name="Barry K."/>
            <person name="Liu P."/>
            <person name="Grigoriev I."/>
            <person name="Longcore J.E."/>
            <person name="James T.Y."/>
        </authorList>
    </citation>
    <scope>NUCLEOTIDE SEQUENCE</scope>
    <source>
        <strain evidence="5">PLAUS21</strain>
    </source>
</reference>
<sequence length="357" mass="40172">MAKKSRKQERPEPEEEEQILIDEELLESRAIEIVQLDALVLMKILKHCEQNSVANGQLLGLDILEKLQVTHSIPYPASLKSSAEGESEEELGTSNYPHEMMNALNYLDYETNIIGWYQSTLNGFVSLTDTLVKTQYDHQTQYAQAVHLIVNPSKTAGGHPVVTAIRLTDDFMKLYESKNFSLKNINKHNISASTVFETLPIQIKNSNVLNAMFRQLSEVIPSTNVDDLIVDPLTHVVNNPSSEFYLEKQLEYLTEAVEDQGQEHWRWHTWYRGFHKEQQKAIALSAKMAQENAAAVAAGKKPVYSEEELVPNTPALAKAIASEPPRLDNLLNHTLIDAYCNQIINYAGSNPVETAAE</sequence>
<keyword evidence="1" id="KW-0963">Cytoplasm</keyword>
<evidence type="ECO:0000256" key="3">
    <source>
        <dbReference type="ARBA" id="ARBA00022917"/>
    </source>
</evidence>
<evidence type="ECO:0000313" key="6">
    <source>
        <dbReference type="Proteomes" id="UP001210925"/>
    </source>
</evidence>
<dbReference type="InterPro" id="IPR050242">
    <property type="entry name" value="JAMM_MPN+_peptidase_M67A"/>
</dbReference>
<dbReference type="Pfam" id="PF19445">
    <property type="entry name" value="eIF3h_C"/>
    <property type="match status" value="1"/>
</dbReference>
<dbReference type="GO" id="GO:0008237">
    <property type="term" value="F:metallopeptidase activity"/>
    <property type="evidence" value="ECO:0007669"/>
    <property type="project" value="InterPro"/>
</dbReference>
<dbReference type="CDD" id="cd08065">
    <property type="entry name" value="MPN_eIF3h"/>
    <property type="match status" value="1"/>
</dbReference>
<evidence type="ECO:0000256" key="1">
    <source>
        <dbReference type="ARBA" id="ARBA00022490"/>
    </source>
</evidence>
<comment type="caution">
    <text evidence="5">The sequence shown here is derived from an EMBL/GenBank/DDBJ whole genome shotgun (WGS) entry which is preliminary data.</text>
</comment>
<organism evidence="5 6">
    <name type="scientific">Boothiomyces macroporosus</name>
    <dbReference type="NCBI Taxonomy" id="261099"/>
    <lineage>
        <taxon>Eukaryota</taxon>
        <taxon>Fungi</taxon>
        <taxon>Fungi incertae sedis</taxon>
        <taxon>Chytridiomycota</taxon>
        <taxon>Chytridiomycota incertae sedis</taxon>
        <taxon>Chytridiomycetes</taxon>
        <taxon>Rhizophydiales</taxon>
        <taxon>Terramycetaceae</taxon>
        <taxon>Boothiomyces</taxon>
    </lineage>
</organism>
<evidence type="ECO:0000313" key="5">
    <source>
        <dbReference type="EMBL" id="KAJ3257159.1"/>
    </source>
</evidence>
<dbReference type="InterPro" id="IPR000555">
    <property type="entry name" value="JAMM/MPN+_dom"/>
</dbReference>
<evidence type="ECO:0000256" key="2">
    <source>
        <dbReference type="ARBA" id="ARBA00022540"/>
    </source>
</evidence>
<evidence type="ECO:0000259" key="4">
    <source>
        <dbReference type="PROSITE" id="PS50249"/>
    </source>
</evidence>
<dbReference type="GO" id="GO:0005852">
    <property type="term" value="C:eukaryotic translation initiation factor 3 complex"/>
    <property type="evidence" value="ECO:0007669"/>
    <property type="project" value="InterPro"/>
</dbReference>